<accession>A0ABW2WJF7</accession>
<name>A0ABW2WJF7_9ACTN</name>
<proteinExistence type="predicted"/>
<dbReference type="RefSeq" id="WP_381614403.1">
    <property type="nucleotide sequence ID" value="NZ_JBHTEB010000001.1"/>
</dbReference>
<evidence type="ECO:0000256" key="1">
    <source>
        <dbReference type="SAM" id="MobiDB-lite"/>
    </source>
</evidence>
<comment type="caution">
    <text evidence="2">The sequence shown here is derived from an EMBL/GenBank/DDBJ whole genome shotgun (WGS) entry which is preliminary data.</text>
</comment>
<gene>
    <name evidence="2" type="ORF">ACFQZ6_28335</name>
</gene>
<dbReference type="EMBL" id="JBHTEB010000001">
    <property type="protein sequence ID" value="MFD0318051.1"/>
    <property type="molecule type" value="Genomic_DNA"/>
</dbReference>
<reference evidence="3" key="1">
    <citation type="journal article" date="2019" name="Int. J. Syst. Evol. Microbiol.">
        <title>The Global Catalogue of Microorganisms (GCM) 10K type strain sequencing project: providing services to taxonomists for standard genome sequencing and annotation.</title>
        <authorList>
            <consortium name="The Broad Institute Genomics Platform"/>
            <consortium name="The Broad Institute Genome Sequencing Center for Infectious Disease"/>
            <person name="Wu L."/>
            <person name="Ma J."/>
        </authorList>
    </citation>
    <scope>NUCLEOTIDE SEQUENCE [LARGE SCALE GENOMIC DNA]</scope>
    <source>
        <strain evidence="3">CGMCC 4.7400</strain>
    </source>
</reference>
<protein>
    <recommendedName>
        <fullName evidence="4">PRC-barrel domain containing protein</fullName>
    </recommendedName>
</protein>
<keyword evidence="3" id="KW-1185">Reference proteome</keyword>
<evidence type="ECO:0008006" key="4">
    <source>
        <dbReference type="Google" id="ProtNLM"/>
    </source>
</evidence>
<organism evidence="2 3">
    <name type="scientific">Streptomyces flavalbus</name>
    <dbReference type="NCBI Taxonomy" id="2665155"/>
    <lineage>
        <taxon>Bacteria</taxon>
        <taxon>Bacillati</taxon>
        <taxon>Actinomycetota</taxon>
        <taxon>Actinomycetes</taxon>
        <taxon>Kitasatosporales</taxon>
        <taxon>Streptomycetaceae</taxon>
        <taxon>Streptomyces</taxon>
    </lineage>
</organism>
<feature type="region of interest" description="Disordered" evidence="1">
    <location>
        <begin position="1"/>
        <end position="23"/>
    </location>
</feature>
<evidence type="ECO:0000313" key="3">
    <source>
        <dbReference type="Proteomes" id="UP001597023"/>
    </source>
</evidence>
<dbReference type="Proteomes" id="UP001597023">
    <property type="component" value="Unassembled WGS sequence"/>
</dbReference>
<sequence length="91" mass="9982">MNAAATYPQEPTRGEQTPASYKPRLGDAVWDSEARRIGEVMDFIDPYVQLRPIGGGIEWDAKPGRLRPATRAEALSAEVSKANARSRGELL</sequence>
<evidence type="ECO:0000313" key="2">
    <source>
        <dbReference type="EMBL" id="MFD0318051.1"/>
    </source>
</evidence>
<feature type="region of interest" description="Disordered" evidence="1">
    <location>
        <begin position="72"/>
        <end position="91"/>
    </location>
</feature>